<dbReference type="OrthoDB" id="3471694at2"/>
<dbReference type="STRING" id="112413.SAMN05421854_102407"/>
<organism evidence="3 4">
    <name type="scientific">Amycolatopsis rubida</name>
    <dbReference type="NCBI Taxonomy" id="112413"/>
    <lineage>
        <taxon>Bacteria</taxon>
        <taxon>Bacillati</taxon>
        <taxon>Actinomycetota</taxon>
        <taxon>Actinomycetes</taxon>
        <taxon>Pseudonocardiales</taxon>
        <taxon>Pseudonocardiaceae</taxon>
        <taxon>Amycolatopsis</taxon>
    </lineage>
</organism>
<sequence length="181" mass="19783">MRKIVSTLFVSLDGVVEAPDQWSLSYWNDELEHAVGDGMADADAMLLGRVTYEGFAEAWPGRTDDPGAEFMNSVPKYVASTTLTAADWNNTTLLRGDLGEAIADLKSGAGGDIMTSGSTTLVRWLLSHGLVDELTLLQYPVVVGKGRRLFPAEGPRLDFRLEDTTAFRNGVLRLVYRPSDD</sequence>
<dbReference type="InterPro" id="IPR024072">
    <property type="entry name" value="DHFR-like_dom_sf"/>
</dbReference>
<dbReference type="SUPFAM" id="SSF53597">
    <property type="entry name" value="Dihydrofolate reductase-like"/>
    <property type="match status" value="1"/>
</dbReference>
<evidence type="ECO:0000313" key="4">
    <source>
        <dbReference type="Proteomes" id="UP000199137"/>
    </source>
</evidence>
<dbReference type="Proteomes" id="UP000199137">
    <property type="component" value="Unassembled WGS sequence"/>
</dbReference>
<dbReference type="Gene3D" id="3.40.430.10">
    <property type="entry name" value="Dihydrofolate Reductase, subunit A"/>
    <property type="match status" value="1"/>
</dbReference>
<dbReference type="AlphaFoldDB" id="A0A1I5IDH4"/>
<reference evidence="2 5" key="2">
    <citation type="submission" date="2020-01" db="EMBL/GenBank/DDBJ databases">
        <title>Insect and environment-associated Actinomycetes.</title>
        <authorList>
            <person name="Currrie C."/>
            <person name="Chevrette M."/>
            <person name="Carlson C."/>
            <person name="Stubbendieck R."/>
            <person name="Wendt-Pienkowski E."/>
        </authorList>
    </citation>
    <scope>NUCLEOTIDE SEQUENCE [LARGE SCALE GENOMIC DNA]</scope>
    <source>
        <strain evidence="2 5">SID8386</strain>
    </source>
</reference>
<dbReference type="Pfam" id="PF01872">
    <property type="entry name" value="RibD_C"/>
    <property type="match status" value="1"/>
</dbReference>
<dbReference type="Proteomes" id="UP000470404">
    <property type="component" value="Unassembled WGS sequence"/>
</dbReference>
<dbReference type="RefSeq" id="WP_067580360.1">
    <property type="nucleotide sequence ID" value="NZ_FOWC01000002.1"/>
</dbReference>
<evidence type="ECO:0000259" key="1">
    <source>
        <dbReference type="Pfam" id="PF01872"/>
    </source>
</evidence>
<feature type="domain" description="Bacterial bifunctional deaminase-reductase C-terminal" evidence="1">
    <location>
        <begin position="2"/>
        <end position="172"/>
    </location>
</feature>
<evidence type="ECO:0000313" key="2">
    <source>
        <dbReference type="EMBL" id="NEC61806.1"/>
    </source>
</evidence>
<reference evidence="3 4" key="1">
    <citation type="submission" date="2016-10" db="EMBL/GenBank/DDBJ databases">
        <authorList>
            <person name="de Groot N.N."/>
        </authorList>
    </citation>
    <scope>NUCLEOTIDE SEQUENCE [LARGE SCALE GENOMIC DNA]</scope>
    <source>
        <strain evidence="3 4">DSM 44637</strain>
    </source>
</reference>
<dbReference type="InterPro" id="IPR002734">
    <property type="entry name" value="RibDG_C"/>
</dbReference>
<proteinExistence type="predicted"/>
<name>A0A1I5IDH4_9PSEU</name>
<dbReference type="GO" id="GO:0009231">
    <property type="term" value="P:riboflavin biosynthetic process"/>
    <property type="evidence" value="ECO:0007669"/>
    <property type="project" value="InterPro"/>
</dbReference>
<dbReference type="EMBL" id="FOWC01000002">
    <property type="protein sequence ID" value="SFO58562.1"/>
    <property type="molecule type" value="Genomic_DNA"/>
</dbReference>
<dbReference type="PANTHER" id="PTHR38011">
    <property type="entry name" value="DIHYDROFOLATE REDUCTASE FAMILY PROTEIN (AFU_ORTHOLOGUE AFUA_8G06820)"/>
    <property type="match status" value="1"/>
</dbReference>
<dbReference type="GO" id="GO:0008703">
    <property type="term" value="F:5-amino-6-(5-phosphoribosylamino)uracil reductase activity"/>
    <property type="evidence" value="ECO:0007669"/>
    <property type="project" value="InterPro"/>
</dbReference>
<dbReference type="PANTHER" id="PTHR38011:SF11">
    <property type="entry name" value="2,5-DIAMINO-6-RIBOSYLAMINO-4(3H)-PYRIMIDINONE 5'-PHOSPHATE REDUCTASE"/>
    <property type="match status" value="1"/>
</dbReference>
<accession>A0A1I5IDH4</accession>
<dbReference type="EMBL" id="JAAGNC010000201">
    <property type="protein sequence ID" value="NEC61806.1"/>
    <property type="molecule type" value="Genomic_DNA"/>
</dbReference>
<dbReference type="InterPro" id="IPR050765">
    <property type="entry name" value="Riboflavin_Biosynth_HTPR"/>
</dbReference>
<evidence type="ECO:0000313" key="5">
    <source>
        <dbReference type="Proteomes" id="UP000470404"/>
    </source>
</evidence>
<gene>
    <name evidence="2" type="ORF">G3I59_40990</name>
    <name evidence="3" type="ORF">SAMN05421854_102407</name>
</gene>
<keyword evidence="5" id="KW-1185">Reference proteome</keyword>
<protein>
    <submittedName>
        <fullName evidence="2 3">Dihydrofolate reductase</fullName>
    </submittedName>
</protein>
<evidence type="ECO:0000313" key="3">
    <source>
        <dbReference type="EMBL" id="SFO58562.1"/>
    </source>
</evidence>